<dbReference type="EMBL" id="CDMY01000429">
    <property type="protein sequence ID" value="CEM11956.1"/>
    <property type="molecule type" value="Genomic_DNA"/>
</dbReference>
<evidence type="ECO:0000256" key="1">
    <source>
        <dbReference type="SAM" id="MobiDB-lite"/>
    </source>
</evidence>
<feature type="compositionally biased region" description="Basic and acidic residues" evidence="1">
    <location>
        <begin position="42"/>
        <end position="56"/>
    </location>
</feature>
<evidence type="ECO:0000313" key="2">
    <source>
        <dbReference type="EMBL" id="CEM11956.1"/>
    </source>
</evidence>
<evidence type="ECO:0000313" key="3">
    <source>
        <dbReference type="Proteomes" id="UP000041254"/>
    </source>
</evidence>
<protein>
    <submittedName>
        <fullName evidence="2">Uncharacterized protein</fullName>
    </submittedName>
</protein>
<reference evidence="2 3" key="1">
    <citation type="submission" date="2014-11" db="EMBL/GenBank/DDBJ databases">
        <authorList>
            <person name="Zhu J."/>
            <person name="Qi W."/>
            <person name="Song R."/>
        </authorList>
    </citation>
    <scope>NUCLEOTIDE SEQUENCE [LARGE SCALE GENOMIC DNA]</scope>
</reference>
<dbReference type="VEuPathDB" id="CryptoDB:Vbra_15295"/>
<dbReference type="InParanoid" id="A0A0G4FFI6"/>
<dbReference type="AlphaFoldDB" id="A0A0G4FFI6"/>
<keyword evidence="3" id="KW-1185">Reference proteome</keyword>
<dbReference type="Proteomes" id="UP000041254">
    <property type="component" value="Unassembled WGS sequence"/>
</dbReference>
<proteinExistence type="predicted"/>
<sequence>MLCSHLSGQQELRVLKRERILLVELERQVDASLKQLMAEEGDLLKRQSQREVDEYGHGNGGGDADGGASASAAAAAAAAAGAESALPSSAAPLQLTDQQPPADAPYDAGSGRSPKRRKKAAASASEVAVPEAAGDDAFARDLEALLEG</sequence>
<feature type="compositionally biased region" description="Low complexity" evidence="1">
    <location>
        <begin position="66"/>
        <end position="93"/>
    </location>
</feature>
<gene>
    <name evidence="2" type="ORF">Vbra_15295</name>
</gene>
<name>A0A0G4FFI6_VITBC</name>
<organism evidence="2 3">
    <name type="scientific">Vitrella brassicaformis (strain CCMP3155)</name>
    <dbReference type="NCBI Taxonomy" id="1169540"/>
    <lineage>
        <taxon>Eukaryota</taxon>
        <taxon>Sar</taxon>
        <taxon>Alveolata</taxon>
        <taxon>Colpodellida</taxon>
        <taxon>Vitrellaceae</taxon>
        <taxon>Vitrella</taxon>
    </lineage>
</organism>
<feature type="region of interest" description="Disordered" evidence="1">
    <location>
        <begin position="41"/>
        <end position="135"/>
    </location>
</feature>
<accession>A0A0G4FFI6</accession>
<feature type="compositionally biased region" description="Low complexity" evidence="1">
    <location>
        <begin position="121"/>
        <end position="132"/>
    </location>
</feature>